<dbReference type="NCBIfam" id="TIGR00229">
    <property type="entry name" value="sensory_box"/>
    <property type="match status" value="4"/>
</dbReference>
<keyword evidence="4" id="KW-1003">Cell membrane</keyword>
<dbReference type="PROSITE" id="PS50113">
    <property type="entry name" value="PAC"/>
    <property type="match status" value="1"/>
</dbReference>
<keyword evidence="24" id="KW-1185">Reference proteome</keyword>
<name>A0ABW5C7F1_9PROT</name>
<evidence type="ECO:0000256" key="15">
    <source>
        <dbReference type="PROSITE-ProRule" id="PRU00169"/>
    </source>
</evidence>
<dbReference type="SUPFAM" id="SSF55874">
    <property type="entry name" value="ATPase domain of HSP90 chaperone/DNA topoisomerase II/histidine kinase"/>
    <property type="match status" value="1"/>
</dbReference>
<dbReference type="InterPro" id="IPR001610">
    <property type="entry name" value="PAC"/>
</dbReference>
<keyword evidence="11 17" id="KW-1133">Transmembrane helix</keyword>
<feature type="transmembrane region" description="Helical" evidence="17">
    <location>
        <begin position="271"/>
        <end position="297"/>
    </location>
</feature>
<feature type="coiled-coil region" evidence="16">
    <location>
        <begin position="709"/>
        <end position="740"/>
    </location>
</feature>
<organism evidence="23 24">
    <name type="scientific">Phaeospirillum tilakii</name>
    <dbReference type="NCBI Taxonomy" id="741673"/>
    <lineage>
        <taxon>Bacteria</taxon>
        <taxon>Pseudomonadati</taxon>
        <taxon>Pseudomonadota</taxon>
        <taxon>Alphaproteobacteria</taxon>
        <taxon>Rhodospirillales</taxon>
        <taxon>Rhodospirillaceae</taxon>
        <taxon>Phaeospirillum</taxon>
    </lineage>
</organism>
<dbReference type="InterPro" id="IPR001789">
    <property type="entry name" value="Sig_transdc_resp-reg_receiver"/>
</dbReference>
<evidence type="ECO:0000259" key="21">
    <source>
        <dbReference type="PROSITE" id="PS50113"/>
    </source>
</evidence>
<dbReference type="Pfam" id="PF08448">
    <property type="entry name" value="PAS_4"/>
    <property type="match status" value="2"/>
</dbReference>
<keyword evidence="6 15" id="KW-0597">Phosphoprotein</keyword>
<dbReference type="Pfam" id="PF01627">
    <property type="entry name" value="Hpt"/>
    <property type="match status" value="1"/>
</dbReference>
<evidence type="ECO:0000256" key="3">
    <source>
        <dbReference type="ARBA" id="ARBA00012438"/>
    </source>
</evidence>
<dbReference type="PROSITE" id="PS50112">
    <property type="entry name" value="PAS"/>
    <property type="match status" value="3"/>
</dbReference>
<dbReference type="SUPFAM" id="SSF47384">
    <property type="entry name" value="Homodimeric domain of signal transducing histidine kinase"/>
    <property type="match status" value="1"/>
</dbReference>
<keyword evidence="12" id="KW-0902">Two-component regulatory system</keyword>
<sequence>MTTMLPTPPFPDVLTGLPGPRNGGGMRLSRFLTRLVVVSLLPVVALALWLSADLFFHHQGEDRRQALGLAEDVAAAVDQYLSARIGALTMLAASPNADRPDSWPALYREAGEFPRSFGSQVVLASATEPMRMLFNTRVPLGTALPPLPLPAGRSAAVEARRQGRPEVGDLFTGPIANLPLTGVAVPVLRQGKVTAILLTTLEAAAFQQILDQIRLPPGWGVVLGDSAGAEIVRRGAAVTGEDEAVRFTVATGVAPWTATVAIPQALYWRSLLGVVAVCAAGVALVTLVGGLVGLFAARRLSATMDWLATAPAGAPPPLPVAEVIAARDRLDQTNARLRESEDRFRRMFLRSPVPMAYVEHGSERVTLNARFRAVFGYDEDDLVTLEAWWTLAYPDPAVRDRAQAAWAAARDVARGGGDAAAGPQDYPIACKDGMTRTIELSRIVLPDGILVAFHDVTARRAGERLQAELEKERGLLATLIHTIPDLVWLKDVGGIYLSCNHAFRRFIGRDEAEIVGRTDFDLLPRAQAEFFRAHDLKAIAAGRPTANEEWITFADDGQTALLETIKAPMLDGEGRVIGVLGIGRDITRRYQSELALRQSEERFRTYIEASPLAILITDGDGRLAEVNPAAVALLGWDAATLTGRSIADLVAEGDRTRALRDLVALNASGRIAAEYRLIGADGRQPWVSLAAVRIAPGRFAAFCQDITTRKAIEAELERHRQGLEQAVAARTAELESAEARLRLILESTADGLFGLDPAGAITFINPGGCALLGYRPEQLIGRCCHAVLLHGHGDGAPYAKADCPIEATLTGGEVRRVEGEVFRTADGRALPVSYSSHPMVQGGKIVGAVVSFTDISARQAAERAREAALAEAERLAGVRRAFLANMSHEIRTPLAAILGLAQIGQRRDGAGAEMCGRIIEAAHGLQDVVDDVLDFSKIESGKMTVERISLDLGEVIDRAVEMLALRAGDKGVHFTVHEAPDLPARCLGDPNRLRQVLVNLLSNAIKFTPAGGAVTLRAAVEADRLVLAVSDSGIGIAPEAVERLFKPFEQADGSTTRRFGGTGLGLSITHDLLGLMGGAIAVTSVPGGGSTFTVTLPLVGAEPPPPWPEGAVVLLGLPEDETAQMLTALPAARPLAEGVVRPLAGGATLPVDAALVVIDRAALADPATAAATAPRLAAGGAVAILADAGAAGVAEGTVPGCEAAVVLERPLRPRRLRRLLAEPARRQGAAAGTARLAGLRVLGAEDNPVNRLVLEDMLSGEGARLSCFDNGRLALEALRAADAGAFDVVVTDLHMPEMDGYDLARAVAAFAPGLPVIGLTADALGEETRPAGADALVERVVKPVQSDTLVAAILRHVAPPSAVPGFDPACLLARHGGRRDFVRRLAAAVVASHRDTPAVLRAAAAEGAADRLAALAHSLKGTAGNVGAEALGALAAEVERAARAGRPGPVEPLAEAVADLVAVLDRLDG</sequence>
<dbReference type="InterPro" id="IPR004358">
    <property type="entry name" value="Sig_transdc_His_kin-like_C"/>
</dbReference>
<dbReference type="Gene3D" id="1.20.120.160">
    <property type="entry name" value="HPT domain"/>
    <property type="match status" value="1"/>
</dbReference>
<evidence type="ECO:0000256" key="8">
    <source>
        <dbReference type="ARBA" id="ARBA00022692"/>
    </source>
</evidence>
<accession>A0ABW5C7F1</accession>
<dbReference type="Gene3D" id="3.30.450.20">
    <property type="entry name" value="PAS domain"/>
    <property type="match status" value="4"/>
</dbReference>
<dbReference type="InterPro" id="IPR036097">
    <property type="entry name" value="HisK_dim/P_sf"/>
</dbReference>
<feature type="modified residue" description="4-aspartylphosphate" evidence="15">
    <location>
        <position position="1292"/>
    </location>
</feature>
<feature type="domain" description="HPt" evidence="22">
    <location>
        <begin position="1378"/>
        <end position="1469"/>
    </location>
</feature>
<feature type="modified residue" description="Phosphohistidine" evidence="14">
    <location>
        <position position="1417"/>
    </location>
</feature>
<keyword evidence="7" id="KW-0808">Transferase</keyword>
<dbReference type="PROSITE" id="PS50109">
    <property type="entry name" value="HIS_KIN"/>
    <property type="match status" value="1"/>
</dbReference>
<gene>
    <name evidence="23" type="ORF">ACFSNB_04640</name>
</gene>
<dbReference type="SUPFAM" id="SSF55785">
    <property type="entry name" value="PYP-like sensor domain (PAS domain)"/>
    <property type="match status" value="4"/>
</dbReference>
<evidence type="ECO:0000256" key="9">
    <source>
        <dbReference type="ARBA" id="ARBA00022777"/>
    </source>
</evidence>
<dbReference type="Pfam" id="PF13426">
    <property type="entry name" value="PAS_9"/>
    <property type="match status" value="1"/>
</dbReference>
<evidence type="ECO:0000259" key="22">
    <source>
        <dbReference type="PROSITE" id="PS50894"/>
    </source>
</evidence>
<dbReference type="PRINTS" id="PR00344">
    <property type="entry name" value="BCTRLSENSOR"/>
</dbReference>
<evidence type="ECO:0000256" key="10">
    <source>
        <dbReference type="ARBA" id="ARBA00022840"/>
    </source>
</evidence>
<evidence type="ECO:0000256" key="1">
    <source>
        <dbReference type="ARBA" id="ARBA00000085"/>
    </source>
</evidence>
<feature type="domain" description="PAS" evidence="20">
    <location>
        <begin position="599"/>
        <end position="655"/>
    </location>
</feature>
<dbReference type="InterPro" id="IPR003661">
    <property type="entry name" value="HisK_dim/P_dom"/>
</dbReference>
<dbReference type="SMART" id="SM00091">
    <property type="entry name" value="PAS"/>
    <property type="match status" value="4"/>
</dbReference>
<feature type="domain" description="PAC" evidence="21">
    <location>
        <begin position="546"/>
        <end position="598"/>
    </location>
</feature>
<dbReference type="InterPro" id="IPR008207">
    <property type="entry name" value="Sig_transdc_His_kin_Hpt_dom"/>
</dbReference>
<evidence type="ECO:0000256" key="14">
    <source>
        <dbReference type="PROSITE-ProRule" id="PRU00110"/>
    </source>
</evidence>
<evidence type="ECO:0000256" key="13">
    <source>
        <dbReference type="ARBA" id="ARBA00023136"/>
    </source>
</evidence>
<dbReference type="SUPFAM" id="SSF52172">
    <property type="entry name" value="CheY-like"/>
    <property type="match status" value="1"/>
</dbReference>
<keyword evidence="13 17" id="KW-0472">Membrane</keyword>
<evidence type="ECO:0000313" key="23">
    <source>
        <dbReference type="EMBL" id="MFD2233085.1"/>
    </source>
</evidence>
<keyword evidence="10" id="KW-0067">ATP-binding</keyword>
<dbReference type="EC" id="2.7.13.3" evidence="3"/>
<dbReference type="PANTHER" id="PTHR43047">
    <property type="entry name" value="TWO-COMPONENT HISTIDINE PROTEIN KINASE"/>
    <property type="match status" value="1"/>
</dbReference>
<evidence type="ECO:0000313" key="24">
    <source>
        <dbReference type="Proteomes" id="UP001597296"/>
    </source>
</evidence>
<dbReference type="Pfam" id="PF02518">
    <property type="entry name" value="HATPase_c"/>
    <property type="match status" value="1"/>
</dbReference>
<dbReference type="InterPro" id="IPR003594">
    <property type="entry name" value="HATPase_dom"/>
</dbReference>
<dbReference type="SMART" id="SM00086">
    <property type="entry name" value="PAC"/>
    <property type="match status" value="3"/>
</dbReference>
<feature type="domain" description="Response regulatory" evidence="19">
    <location>
        <begin position="1240"/>
        <end position="1357"/>
    </location>
</feature>
<dbReference type="InterPro" id="IPR035965">
    <property type="entry name" value="PAS-like_dom_sf"/>
</dbReference>
<dbReference type="Gene3D" id="3.30.565.10">
    <property type="entry name" value="Histidine kinase-like ATPase, C-terminal domain"/>
    <property type="match status" value="1"/>
</dbReference>
<proteinExistence type="predicted"/>
<dbReference type="CDD" id="cd00130">
    <property type="entry name" value="PAS"/>
    <property type="match status" value="3"/>
</dbReference>
<evidence type="ECO:0000256" key="6">
    <source>
        <dbReference type="ARBA" id="ARBA00022553"/>
    </source>
</evidence>
<comment type="caution">
    <text evidence="23">The sequence shown here is derived from an EMBL/GenBank/DDBJ whole genome shotgun (WGS) entry which is preliminary data.</text>
</comment>
<comment type="catalytic activity">
    <reaction evidence="1">
        <text>ATP + protein L-histidine = ADP + protein N-phospho-L-histidine.</text>
        <dbReference type="EC" id="2.7.13.3"/>
    </reaction>
</comment>
<evidence type="ECO:0000256" key="16">
    <source>
        <dbReference type="SAM" id="Coils"/>
    </source>
</evidence>
<evidence type="ECO:0000256" key="5">
    <source>
        <dbReference type="ARBA" id="ARBA00022519"/>
    </source>
</evidence>
<keyword evidence="16" id="KW-0175">Coiled coil</keyword>
<evidence type="ECO:0000259" key="18">
    <source>
        <dbReference type="PROSITE" id="PS50109"/>
    </source>
</evidence>
<dbReference type="Pfam" id="PF00512">
    <property type="entry name" value="HisKA"/>
    <property type="match status" value="1"/>
</dbReference>
<keyword evidence="10" id="KW-0547">Nucleotide-binding</keyword>
<evidence type="ECO:0000256" key="12">
    <source>
        <dbReference type="ARBA" id="ARBA00023012"/>
    </source>
</evidence>
<dbReference type="InterPro" id="IPR005467">
    <property type="entry name" value="His_kinase_dom"/>
</dbReference>
<dbReference type="CDD" id="cd17546">
    <property type="entry name" value="REC_hyHK_CKI1_RcsC-like"/>
    <property type="match status" value="1"/>
</dbReference>
<keyword evidence="5" id="KW-0997">Cell inner membrane</keyword>
<evidence type="ECO:0000259" key="20">
    <source>
        <dbReference type="PROSITE" id="PS50112"/>
    </source>
</evidence>
<evidence type="ECO:0000256" key="2">
    <source>
        <dbReference type="ARBA" id="ARBA00004429"/>
    </source>
</evidence>
<dbReference type="SUPFAM" id="SSF47226">
    <property type="entry name" value="Histidine-containing phosphotransfer domain, HPT domain"/>
    <property type="match status" value="1"/>
</dbReference>
<dbReference type="PROSITE" id="PS50110">
    <property type="entry name" value="RESPONSE_REGULATORY"/>
    <property type="match status" value="1"/>
</dbReference>
<dbReference type="InterPro" id="IPR011006">
    <property type="entry name" value="CheY-like_superfamily"/>
</dbReference>
<dbReference type="PANTHER" id="PTHR43047:SF64">
    <property type="entry name" value="HISTIDINE KINASE CONTAINING CHEY-HOMOLOGOUS RECEIVER DOMAIN AND PAS DOMAIN-RELATED"/>
    <property type="match status" value="1"/>
</dbReference>
<dbReference type="Gene3D" id="1.10.287.130">
    <property type="match status" value="1"/>
</dbReference>
<dbReference type="Pfam" id="PF00072">
    <property type="entry name" value="Response_reg"/>
    <property type="match status" value="1"/>
</dbReference>
<evidence type="ECO:0000256" key="7">
    <source>
        <dbReference type="ARBA" id="ARBA00022679"/>
    </source>
</evidence>
<comment type="subcellular location">
    <subcellularLocation>
        <location evidence="2">Cell inner membrane</location>
        <topology evidence="2">Multi-pass membrane protein</topology>
    </subcellularLocation>
</comment>
<dbReference type="InterPro" id="IPR013656">
    <property type="entry name" value="PAS_4"/>
</dbReference>
<dbReference type="Proteomes" id="UP001597296">
    <property type="component" value="Unassembled WGS sequence"/>
</dbReference>
<dbReference type="RefSeq" id="WP_377314869.1">
    <property type="nucleotide sequence ID" value="NZ_JBHUIY010000006.1"/>
</dbReference>
<dbReference type="SMART" id="SM00073">
    <property type="entry name" value="HPT"/>
    <property type="match status" value="1"/>
</dbReference>
<dbReference type="InterPro" id="IPR036890">
    <property type="entry name" value="HATPase_C_sf"/>
</dbReference>
<evidence type="ECO:0000256" key="4">
    <source>
        <dbReference type="ARBA" id="ARBA00022475"/>
    </source>
</evidence>
<protein>
    <recommendedName>
        <fullName evidence="3">histidine kinase</fullName>
        <ecNumber evidence="3">2.7.13.3</ecNumber>
    </recommendedName>
</protein>
<feature type="domain" description="PAS" evidence="20">
    <location>
        <begin position="737"/>
        <end position="782"/>
    </location>
</feature>
<dbReference type="SMART" id="SM00387">
    <property type="entry name" value="HATPase_c"/>
    <property type="match status" value="1"/>
</dbReference>
<dbReference type="InterPro" id="IPR000700">
    <property type="entry name" value="PAS-assoc_C"/>
</dbReference>
<evidence type="ECO:0000256" key="17">
    <source>
        <dbReference type="SAM" id="Phobius"/>
    </source>
</evidence>
<dbReference type="SMART" id="SM00448">
    <property type="entry name" value="REC"/>
    <property type="match status" value="1"/>
</dbReference>
<dbReference type="InterPro" id="IPR036641">
    <property type="entry name" value="HPT_dom_sf"/>
</dbReference>
<feature type="transmembrane region" description="Helical" evidence="17">
    <location>
        <begin position="31"/>
        <end position="56"/>
    </location>
</feature>
<dbReference type="PROSITE" id="PS50894">
    <property type="entry name" value="HPT"/>
    <property type="match status" value="1"/>
</dbReference>
<dbReference type="InterPro" id="IPR000014">
    <property type="entry name" value="PAS"/>
</dbReference>
<dbReference type="SMART" id="SM00388">
    <property type="entry name" value="HisKA"/>
    <property type="match status" value="1"/>
</dbReference>
<feature type="domain" description="PAS" evidence="20">
    <location>
        <begin position="472"/>
        <end position="523"/>
    </location>
</feature>
<feature type="domain" description="Histidine kinase" evidence="18">
    <location>
        <begin position="885"/>
        <end position="1100"/>
    </location>
</feature>
<keyword evidence="8 17" id="KW-0812">Transmembrane</keyword>
<evidence type="ECO:0000259" key="19">
    <source>
        <dbReference type="PROSITE" id="PS50110"/>
    </source>
</evidence>
<keyword evidence="9" id="KW-0418">Kinase</keyword>
<reference evidence="24" key="1">
    <citation type="journal article" date="2019" name="Int. J. Syst. Evol. Microbiol.">
        <title>The Global Catalogue of Microorganisms (GCM) 10K type strain sequencing project: providing services to taxonomists for standard genome sequencing and annotation.</title>
        <authorList>
            <consortium name="The Broad Institute Genomics Platform"/>
            <consortium name="The Broad Institute Genome Sequencing Center for Infectious Disease"/>
            <person name="Wu L."/>
            <person name="Ma J."/>
        </authorList>
    </citation>
    <scope>NUCLEOTIDE SEQUENCE [LARGE SCALE GENOMIC DNA]</scope>
    <source>
        <strain evidence="24">KCTC 15012</strain>
    </source>
</reference>
<evidence type="ECO:0000256" key="11">
    <source>
        <dbReference type="ARBA" id="ARBA00022989"/>
    </source>
</evidence>
<dbReference type="EMBL" id="JBHUIY010000006">
    <property type="protein sequence ID" value="MFD2233085.1"/>
    <property type="molecule type" value="Genomic_DNA"/>
</dbReference>
<dbReference type="CDD" id="cd16922">
    <property type="entry name" value="HATPase_EvgS-ArcB-TorS-like"/>
    <property type="match status" value="1"/>
</dbReference>
<dbReference type="CDD" id="cd00082">
    <property type="entry name" value="HisKA"/>
    <property type="match status" value="1"/>
</dbReference>
<dbReference type="Gene3D" id="3.40.50.2300">
    <property type="match status" value="1"/>
</dbReference>